<evidence type="ECO:0000259" key="1">
    <source>
        <dbReference type="PROSITE" id="PS51186"/>
    </source>
</evidence>
<evidence type="ECO:0000313" key="2">
    <source>
        <dbReference type="EMBL" id="SDH62423.1"/>
    </source>
</evidence>
<gene>
    <name evidence="2" type="ORF">SAMN05660652_01975</name>
</gene>
<organism evidence="2 3">
    <name type="scientific">Propionivibrio dicarboxylicus</name>
    <dbReference type="NCBI Taxonomy" id="83767"/>
    <lineage>
        <taxon>Bacteria</taxon>
        <taxon>Pseudomonadati</taxon>
        <taxon>Pseudomonadota</taxon>
        <taxon>Betaproteobacteria</taxon>
        <taxon>Rhodocyclales</taxon>
        <taxon>Rhodocyclaceae</taxon>
        <taxon>Propionivibrio</taxon>
    </lineage>
</organism>
<dbReference type="PROSITE" id="PS51186">
    <property type="entry name" value="GNAT"/>
    <property type="match status" value="1"/>
</dbReference>
<sequence>MIYRIGEAYFVRPLRESDLDGPYLSWFEDQQVCRYNSHGKYPRTREYFRAFYDSLNEPEHIVWAICHDGDGHIGNISLQGISVINRHAEFAILLGDRRHWGCQVGKLAGMQLLRHGFDKLNLERIYCGTAETNIGMRKLALSLGMQEEGRRRAHLWLEGAWVDMLEYGILRSEFKKTADH</sequence>
<proteinExistence type="predicted"/>
<dbReference type="RefSeq" id="WP_091937118.1">
    <property type="nucleotide sequence ID" value="NZ_FNCY01000007.1"/>
</dbReference>
<dbReference type="AlphaFoldDB" id="A0A1G8DXN7"/>
<dbReference type="Pfam" id="PF13302">
    <property type="entry name" value="Acetyltransf_3"/>
    <property type="match status" value="1"/>
</dbReference>
<dbReference type="Gene3D" id="3.40.630.30">
    <property type="match status" value="1"/>
</dbReference>
<dbReference type="PANTHER" id="PTHR43415">
    <property type="entry name" value="SPERMIDINE N(1)-ACETYLTRANSFERASE"/>
    <property type="match status" value="1"/>
</dbReference>
<dbReference type="Proteomes" id="UP000198607">
    <property type="component" value="Unassembled WGS sequence"/>
</dbReference>
<evidence type="ECO:0000313" key="3">
    <source>
        <dbReference type="Proteomes" id="UP000198607"/>
    </source>
</evidence>
<dbReference type="SUPFAM" id="SSF55729">
    <property type="entry name" value="Acyl-CoA N-acyltransferases (Nat)"/>
    <property type="match status" value="1"/>
</dbReference>
<reference evidence="2 3" key="1">
    <citation type="submission" date="2016-10" db="EMBL/GenBank/DDBJ databases">
        <authorList>
            <person name="de Groot N.N."/>
        </authorList>
    </citation>
    <scope>NUCLEOTIDE SEQUENCE [LARGE SCALE GENOMIC DNA]</scope>
    <source>
        <strain evidence="2 3">DSM 5885</strain>
    </source>
</reference>
<accession>A0A1G8DXN7</accession>
<dbReference type="STRING" id="83767.SAMN05660652_01975"/>
<dbReference type="EMBL" id="FNCY01000007">
    <property type="protein sequence ID" value="SDH62423.1"/>
    <property type="molecule type" value="Genomic_DNA"/>
</dbReference>
<dbReference type="GO" id="GO:0016747">
    <property type="term" value="F:acyltransferase activity, transferring groups other than amino-acyl groups"/>
    <property type="evidence" value="ECO:0007669"/>
    <property type="project" value="InterPro"/>
</dbReference>
<dbReference type="InterPro" id="IPR016181">
    <property type="entry name" value="Acyl_CoA_acyltransferase"/>
</dbReference>
<keyword evidence="3" id="KW-1185">Reference proteome</keyword>
<protein>
    <submittedName>
        <fullName evidence="2">Protein N-acetyltransferase, RimJ/RimL family</fullName>
    </submittedName>
</protein>
<dbReference type="InterPro" id="IPR000182">
    <property type="entry name" value="GNAT_dom"/>
</dbReference>
<feature type="domain" description="N-acetyltransferase" evidence="1">
    <location>
        <begin position="9"/>
        <end position="172"/>
    </location>
</feature>
<name>A0A1G8DXN7_9RHOO</name>
<dbReference type="PANTHER" id="PTHR43415:SF3">
    <property type="entry name" value="GNAT-FAMILY ACETYLTRANSFERASE"/>
    <property type="match status" value="1"/>
</dbReference>
<dbReference type="OrthoDB" id="9795206at2"/>
<keyword evidence="2" id="KW-0808">Transferase</keyword>